<organism evidence="2 3">
    <name type="scientific">Variimorphobacter saccharofermentans</name>
    <dbReference type="NCBI Taxonomy" id="2755051"/>
    <lineage>
        <taxon>Bacteria</taxon>
        <taxon>Bacillati</taxon>
        <taxon>Bacillota</taxon>
        <taxon>Clostridia</taxon>
        <taxon>Lachnospirales</taxon>
        <taxon>Lachnospiraceae</taxon>
        <taxon>Variimorphobacter</taxon>
    </lineage>
</organism>
<dbReference type="InterPro" id="IPR029045">
    <property type="entry name" value="ClpP/crotonase-like_dom_sf"/>
</dbReference>
<name>A0A839JYA3_9FIRM</name>
<dbReference type="Gene3D" id="3.90.226.10">
    <property type="entry name" value="2-enoyl-CoA Hydratase, Chain A, domain 1"/>
    <property type="match status" value="1"/>
</dbReference>
<accession>A0A839JYA3</accession>
<dbReference type="EMBL" id="JACEGA010000001">
    <property type="protein sequence ID" value="MBB2182208.1"/>
    <property type="molecule type" value="Genomic_DNA"/>
</dbReference>
<dbReference type="InterPro" id="IPR005151">
    <property type="entry name" value="Tail-specific_protease"/>
</dbReference>
<dbReference type="SUPFAM" id="SSF52096">
    <property type="entry name" value="ClpP/crotonase"/>
    <property type="match status" value="1"/>
</dbReference>
<reference evidence="2 3" key="1">
    <citation type="submission" date="2020-07" db="EMBL/GenBank/DDBJ databases">
        <title>Characterization and genome sequencing of isolate MD1, a novel member within the family Lachnospiraceae.</title>
        <authorList>
            <person name="Rettenmaier R."/>
            <person name="Di Bello L."/>
            <person name="Zinser C."/>
            <person name="Scheitz K."/>
            <person name="Liebl W."/>
            <person name="Zverlov V."/>
        </authorList>
    </citation>
    <scope>NUCLEOTIDE SEQUENCE [LARGE SCALE GENOMIC DNA]</scope>
    <source>
        <strain evidence="2 3">MD1</strain>
    </source>
</reference>
<evidence type="ECO:0000313" key="2">
    <source>
        <dbReference type="EMBL" id="MBB2182208.1"/>
    </source>
</evidence>
<feature type="domain" description="Tail specific protease" evidence="1">
    <location>
        <begin position="255"/>
        <end position="458"/>
    </location>
</feature>
<keyword evidence="3" id="KW-1185">Reference proteome</keyword>
<dbReference type="GO" id="GO:0008236">
    <property type="term" value="F:serine-type peptidase activity"/>
    <property type="evidence" value="ECO:0007669"/>
    <property type="project" value="InterPro"/>
</dbReference>
<dbReference type="AlphaFoldDB" id="A0A839JYA3"/>
<sequence length="480" mass="56060">MEDFIANINEERKEDISMPLKYSAKHNVVYYDSELDLDYDELMKLTTPADIDSITKDEAIADADILFQLLRASYGAYKYFGDDRVFNNVKTGIEEELRLQDTWKTEEFLDILLEKLSFLEDTHFSLNGQRTYYNEIYLYADNEKREFHKDSYGYYTEIDNKKWYLEKENEALLKPTIGESGELVYGIFALSSEDESKELPSNITITRGKKSLHHDLTWKIASAGEPLGTEDNVYHYDEIDGIPVASIRSLFTSDAENEDILRFIRDADKMRDKEAAILDLRKNAGGFQMINELWLYRFTDQIVLPKVEMLTRVNNLPKGGEYDRSIVDNLQKYEYQLDFYNEYTKARQELNNDIINAEYTNYYTIIRYNPRFLDRDNILFVLVDKDTYSAAEMFLFQLKTVENVVFVGTNSNGCLISDITITPYYLPNSRIKVTFGNELFVTNSMENYDAIGMMPDIYIDGEDALDAVFRCIKYYDLLEN</sequence>
<protein>
    <recommendedName>
        <fullName evidence="1">Tail specific protease domain-containing protein</fullName>
    </recommendedName>
</protein>
<evidence type="ECO:0000313" key="3">
    <source>
        <dbReference type="Proteomes" id="UP000574276"/>
    </source>
</evidence>
<dbReference type="RefSeq" id="WP_228351936.1">
    <property type="nucleotide sequence ID" value="NZ_JACEGA010000001.1"/>
</dbReference>
<dbReference type="Pfam" id="PF03572">
    <property type="entry name" value="Peptidase_S41"/>
    <property type="match status" value="1"/>
</dbReference>
<dbReference type="GO" id="GO:0006508">
    <property type="term" value="P:proteolysis"/>
    <property type="evidence" value="ECO:0007669"/>
    <property type="project" value="InterPro"/>
</dbReference>
<comment type="caution">
    <text evidence="2">The sequence shown here is derived from an EMBL/GenBank/DDBJ whole genome shotgun (WGS) entry which is preliminary data.</text>
</comment>
<dbReference type="Proteomes" id="UP000574276">
    <property type="component" value="Unassembled WGS sequence"/>
</dbReference>
<gene>
    <name evidence="2" type="ORF">H0486_04880</name>
</gene>
<proteinExistence type="predicted"/>
<evidence type="ECO:0000259" key="1">
    <source>
        <dbReference type="Pfam" id="PF03572"/>
    </source>
</evidence>